<feature type="region of interest" description="Disordered" evidence="4">
    <location>
        <begin position="870"/>
        <end position="898"/>
    </location>
</feature>
<keyword evidence="6" id="KW-1185">Reference proteome</keyword>
<feature type="compositionally biased region" description="Low complexity" evidence="4">
    <location>
        <begin position="567"/>
        <end position="582"/>
    </location>
</feature>
<keyword evidence="3" id="KW-0934">Plastid</keyword>
<dbReference type="InterPro" id="IPR022796">
    <property type="entry name" value="Chloroa_b-bind"/>
</dbReference>
<dbReference type="SUPFAM" id="SSF56219">
    <property type="entry name" value="DNase I-like"/>
    <property type="match status" value="1"/>
</dbReference>
<dbReference type="EMBL" id="LSRX01000796">
    <property type="protein sequence ID" value="OLP88745.1"/>
    <property type="molecule type" value="Genomic_DNA"/>
</dbReference>
<comment type="subcellular location">
    <subcellularLocation>
        <location evidence="1">Plastid</location>
        <location evidence="1">Chloroplast</location>
    </subcellularLocation>
</comment>
<name>A0A1Q9D0P3_SYMMI</name>
<evidence type="ECO:0000256" key="2">
    <source>
        <dbReference type="ARBA" id="ARBA00022528"/>
    </source>
</evidence>
<dbReference type="Gene3D" id="3.60.10.10">
    <property type="entry name" value="Endonuclease/exonuclease/phosphatase"/>
    <property type="match status" value="1"/>
</dbReference>
<dbReference type="AlphaFoldDB" id="A0A1Q9D0P3"/>
<organism evidence="5 6">
    <name type="scientific">Symbiodinium microadriaticum</name>
    <name type="common">Dinoflagellate</name>
    <name type="synonym">Zooxanthella microadriatica</name>
    <dbReference type="NCBI Taxonomy" id="2951"/>
    <lineage>
        <taxon>Eukaryota</taxon>
        <taxon>Sar</taxon>
        <taxon>Alveolata</taxon>
        <taxon>Dinophyceae</taxon>
        <taxon>Suessiales</taxon>
        <taxon>Symbiodiniaceae</taxon>
        <taxon>Symbiodinium</taxon>
    </lineage>
</organism>
<evidence type="ECO:0000313" key="5">
    <source>
        <dbReference type="EMBL" id="OLP88745.1"/>
    </source>
</evidence>
<dbReference type="Pfam" id="PF00504">
    <property type="entry name" value="Chloroa_b-bind"/>
    <property type="match status" value="1"/>
</dbReference>
<accession>A0A1Q9D0P3</accession>
<dbReference type="Gene3D" id="1.10.3460.10">
    <property type="entry name" value="Chlorophyll a/b binding protein domain"/>
    <property type="match status" value="1"/>
</dbReference>
<proteinExistence type="predicted"/>
<comment type="caution">
    <text evidence="5">The sequence shown here is derived from an EMBL/GenBank/DDBJ whole genome shotgun (WGS) entry which is preliminary data.</text>
</comment>
<dbReference type="Proteomes" id="UP000186817">
    <property type="component" value="Unassembled WGS sequence"/>
</dbReference>
<keyword evidence="2" id="KW-0150">Chloroplast</keyword>
<protein>
    <submittedName>
        <fullName evidence="5">Caroteno-chlorophyll a-c-binding protein</fullName>
    </submittedName>
</protein>
<evidence type="ECO:0000256" key="4">
    <source>
        <dbReference type="SAM" id="MobiDB-lite"/>
    </source>
</evidence>
<dbReference type="OrthoDB" id="413942at2759"/>
<dbReference type="GO" id="GO:0009507">
    <property type="term" value="C:chloroplast"/>
    <property type="evidence" value="ECO:0007669"/>
    <property type="project" value="UniProtKB-SubCell"/>
</dbReference>
<dbReference type="PANTHER" id="PTHR23227">
    <property type="entry name" value="BUCENTAUR RELATED"/>
    <property type="match status" value="1"/>
</dbReference>
<sequence>MRVCRVSEPPVTLRIPRQKSILAVAAGAAAMASTAFVQSGPAGQAAPERSSVQLRGRIAAQNTATGMSEEGFRVSVEARNNKRLSKFWSNLFGLGLHLSHHALLAAQLRGKRSEVSAQEHAAAFEKVVVNAFENELGVQDPVGFWDPAGFTSDGSVENFKRRRQTELKHGRISMLATMGYITPENRRGYRELYGVDPHYRHLFSRCNIGYLNVCGARRAFDVRPNGDLEVPGFAELEVLISRMVDSSLYALAVSELRSPGSGTVDLGGGFLLVYQGSPGEGLWGGCGFILSPGAARAWRDNGSRASGKSSGRMLCISLRLAGDEGCFHLVSVYGPAMQRPEAEKDEFWDELQSVWQALPAREPAWILADFNSRIGINTAAAPSPAAEGVHGPYGLGQLNTNGERFLHFCSEAHLKVLSTFFQRSADELTSWVHRRWGTQGMIDYAVGRATDWCYVLDAHSLPHAEVNSDHRLMVLKLHAAPGRYVRAAPTATCDKRLLRLCVAKLQEGDTSTQYVKEVERLRQGEAQGFPSLFHDLYQAGVSVLGTVQRRTSDWRDGHEATLRAAGHSHTPSTGSGGPPSFTGFSGMLTGAKSLVELFGTSRLDGGQVACSASKQPLAATMRLLPLMMLRQLTLLVTLSSPSSMTWSNDFGVGRDIVATVVPEKAETLLVKVFNGMDLPCLVKQKLICNSSKADMEKSAELQVGGSYTIYPSRQLPALAAALDKLFSDGAPCSGVDDDNNNYSKHGLLGHDSTSTEVHLGGGWTGASVSMPPQPRISGCVASRMQRITGKFPGYLSPSAGLKFADVRSICQGGLCSWMGLVLMMMLSMQFGGLLADDSAAAAAAMEDMPTECQVKAELYELVLHGEMTKRRKRRGLDSTKGAGKGKSGGRQTAEISIL</sequence>
<evidence type="ECO:0000313" key="6">
    <source>
        <dbReference type="Proteomes" id="UP000186817"/>
    </source>
</evidence>
<evidence type="ECO:0000256" key="3">
    <source>
        <dbReference type="ARBA" id="ARBA00022640"/>
    </source>
</evidence>
<feature type="region of interest" description="Disordered" evidence="4">
    <location>
        <begin position="563"/>
        <end position="582"/>
    </location>
</feature>
<gene>
    <name evidence="5" type="ORF">AK812_SmicGene29860</name>
</gene>
<dbReference type="SUPFAM" id="SSF103511">
    <property type="entry name" value="Chlorophyll a-b binding protein"/>
    <property type="match status" value="1"/>
</dbReference>
<dbReference type="PANTHER" id="PTHR23227:SF67">
    <property type="entry name" value="CRANIOFACIAL DEVELOPMENT PROTEIN 2-LIKE"/>
    <property type="match status" value="1"/>
</dbReference>
<evidence type="ECO:0000256" key="1">
    <source>
        <dbReference type="ARBA" id="ARBA00004229"/>
    </source>
</evidence>
<dbReference type="InterPro" id="IPR027124">
    <property type="entry name" value="Swc5/CFDP1/2"/>
</dbReference>
<reference evidence="5 6" key="1">
    <citation type="submission" date="2016-02" db="EMBL/GenBank/DDBJ databases">
        <title>Genome analysis of coral dinoflagellate symbionts highlights evolutionary adaptations to a symbiotic lifestyle.</title>
        <authorList>
            <person name="Aranda M."/>
            <person name="Li Y."/>
            <person name="Liew Y.J."/>
            <person name="Baumgarten S."/>
            <person name="Simakov O."/>
            <person name="Wilson M."/>
            <person name="Piel J."/>
            <person name="Ashoor H."/>
            <person name="Bougouffa S."/>
            <person name="Bajic V.B."/>
            <person name="Ryu T."/>
            <person name="Ravasi T."/>
            <person name="Bayer T."/>
            <person name="Micklem G."/>
            <person name="Kim H."/>
            <person name="Bhak J."/>
            <person name="Lajeunesse T.C."/>
            <person name="Voolstra C.R."/>
        </authorList>
    </citation>
    <scope>NUCLEOTIDE SEQUENCE [LARGE SCALE GENOMIC DNA]</scope>
    <source>
        <strain evidence="5 6">CCMP2467</strain>
    </source>
</reference>
<dbReference type="InterPro" id="IPR036691">
    <property type="entry name" value="Endo/exonu/phosph_ase_sf"/>
</dbReference>